<accession>A0A0A2VK77</accession>
<evidence type="ECO:0000256" key="6">
    <source>
        <dbReference type="ARBA" id="ARBA00023163"/>
    </source>
</evidence>
<dbReference type="GO" id="GO:0008270">
    <property type="term" value="F:zinc ion binding"/>
    <property type="evidence" value="ECO:0007669"/>
    <property type="project" value="InterPro"/>
</dbReference>
<dbReference type="InterPro" id="IPR001138">
    <property type="entry name" value="Zn2Cys6_DnaBD"/>
</dbReference>
<dbReference type="InterPro" id="IPR051615">
    <property type="entry name" value="Transcr_Regulatory_Elem"/>
</dbReference>
<dbReference type="AlphaFoldDB" id="A0A0A2VK77"/>
<dbReference type="HOGENOM" id="CLU_007003_0_2_1"/>
<keyword evidence="2" id="KW-0479">Metal-binding</keyword>
<dbReference type="EMBL" id="ANFO01000777">
    <property type="protein sequence ID" value="KGQ06697.1"/>
    <property type="molecule type" value="Genomic_DNA"/>
</dbReference>
<dbReference type="Pfam" id="PF00172">
    <property type="entry name" value="Zn_clus"/>
    <property type="match status" value="1"/>
</dbReference>
<dbReference type="GO" id="GO:0003677">
    <property type="term" value="F:DNA binding"/>
    <property type="evidence" value="ECO:0007669"/>
    <property type="project" value="UniProtKB-KW"/>
</dbReference>
<comment type="subcellular location">
    <subcellularLocation>
        <location evidence="1">Nucleus</location>
    </subcellularLocation>
</comment>
<evidence type="ECO:0000256" key="5">
    <source>
        <dbReference type="ARBA" id="ARBA00023125"/>
    </source>
</evidence>
<dbReference type="CDD" id="cd12148">
    <property type="entry name" value="fungal_TF_MHR"/>
    <property type="match status" value="1"/>
</dbReference>
<dbReference type="Gene3D" id="4.10.240.10">
    <property type="entry name" value="Zn(2)-C6 fungal-type DNA-binding domain"/>
    <property type="match status" value="1"/>
</dbReference>
<evidence type="ECO:0000256" key="3">
    <source>
        <dbReference type="ARBA" id="ARBA00022833"/>
    </source>
</evidence>
<dbReference type="SMART" id="SM00066">
    <property type="entry name" value="GAL4"/>
    <property type="match status" value="1"/>
</dbReference>
<dbReference type="CDD" id="cd00067">
    <property type="entry name" value="GAL4"/>
    <property type="match status" value="1"/>
</dbReference>
<feature type="region of interest" description="Disordered" evidence="8">
    <location>
        <begin position="59"/>
        <end position="121"/>
    </location>
</feature>
<proteinExistence type="predicted"/>
<keyword evidence="7" id="KW-0539">Nucleus</keyword>
<dbReference type="PANTHER" id="PTHR31313">
    <property type="entry name" value="TY1 ENHANCER ACTIVATOR"/>
    <property type="match status" value="1"/>
</dbReference>
<evidence type="ECO:0000256" key="8">
    <source>
        <dbReference type="SAM" id="MobiDB-lite"/>
    </source>
</evidence>
<sequence length="535" mass="59354">MPNRRQVQTACQRCRRRRAKCDGEQPCRRCEQSGQVCEYNRRVWKSKSDLRAEIGRLRQNLEGGKASQGLDQSRNATKNQDPSSAQGSTTSQDALQRWSSEMKSSDADVAGTPPIADNMELSSVSMPGGVSSIVSPISTNIFVGLLGRDKVTSTSLRSSVELSLPPAPVDTYGLLSQVDKWTQTGWTRAHIRHLFNVLITWDCTAFIILRKDEFLQDYQEGSGRFCSSALVHALLALSTRIIDEKEDESDVLPSAKQHISMLYLITGIVFSDITGALLEDGFVLDQLPYSRAGTETATTNVSADTNPSLQLASSQLLIVKFSQLTEWVYTFIVANRRALHSNQDEMMSIYTKCLGWYRDLFKLISRDGSRTPSLIFIHMYYHFCLFSVFRSLMNTEFVTSELRPHEICAQAVQSILSLTQSYNDIFTLQRVSALIPYFVCASGLFSLAVEDSGSHMDFVQLRPLAAVDPQAAAPAKSGVTSITSETTSPAQITVSAVTQARLLLSKMGSTHFAAALAEKKLTEELTSWHRSRRPS</sequence>
<evidence type="ECO:0000256" key="4">
    <source>
        <dbReference type="ARBA" id="ARBA00023015"/>
    </source>
</evidence>
<dbReference type="GO" id="GO:0005634">
    <property type="term" value="C:nucleus"/>
    <property type="evidence" value="ECO:0007669"/>
    <property type="project" value="UniProtKB-SubCell"/>
</dbReference>
<dbReference type="PROSITE" id="PS50048">
    <property type="entry name" value="ZN2_CY6_FUNGAL_2"/>
    <property type="match status" value="1"/>
</dbReference>
<evidence type="ECO:0000256" key="1">
    <source>
        <dbReference type="ARBA" id="ARBA00004123"/>
    </source>
</evidence>
<evidence type="ECO:0000256" key="7">
    <source>
        <dbReference type="ARBA" id="ARBA00023242"/>
    </source>
</evidence>
<feature type="compositionally biased region" description="Polar residues" evidence="8">
    <location>
        <begin position="69"/>
        <end position="102"/>
    </location>
</feature>
<organism evidence="10 11">
    <name type="scientific">Beauveria bassiana D1-5</name>
    <dbReference type="NCBI Taxonomy" id="1245745"/>
    <lineage>
        <taxon>Eukaryota</taxon>
        <taxon>Fungi</taxon>
        <taxon>Dikarya</taxon>
        <taxon>Ascomycota</taxon>
        <taxon>Pezizomycotina</taxon>
        <taxon>Sordariomycetes</taxon>
        <taxon>Hypocreomycetidae</taxon>
        <taxon>Hypocreales</taxon>
        <taxon>Cordycipitaceae</taxon>
        <taxon>Beauveria</taxon>
    </lineage>
</organism>
<gene>
    <name evidence="10" type="ORF">BBAD15_g7995</name>
</gene>
<dbReference type="PANTHER" id="PTHR31313:SF81">
    <property type="entry name" value="TY1 ENHANCER ACTIVATOR"/>
    <property type="match status" value="1"/>
</dbReference>
<dbReference type="InterPro" id="IPR036864">
    <property type="entry name" value="Zn2-C6_fun-type_DNA-bd_sf"/>
</dbReference>
<keyword evidence="5" id="KW-0238">DNA-binding</keyword>
<comment type="caution">
    <text evidence="10">The sequence shown here is derived from an EMBL/GenBank/DDBJ whole genome shotgun (WGS) entry which is preliminary data.</text>
</comment>
<dbReference type="PROSITE" id="PS00463">
    <property type="entry name" value="ZN2_CY6_FUNGAL_1"/>
    <property type="match status" value="1"/>
</dbReference>
<dbReference type="GO" id="GO:0000981">
    <property type="term" value="F:DNA-binding transcription factor activity, RNA polymerase II-specific"/>
    <property type="evidence" value="ECO:0007669"/>
    <property type="project" value="InterPro"/>
</dbReference>
<reference evidence="10 11" key="1">
    <citation type="submission" date="2012-10" db="EMBL/GenBank/DDBJ databases">
        <title>Genome sequencing and analysis of entomopathogenic fungi Beauveria bassiana D1-5.</title>
        <authorList>
            <person name="Li Q."/>
            <person name="Wang L."/>
            <person name="Zhang Z."/>
            <person name="Wang Q."/>
            <person name="Ren J."/>
            <person name="Wang M."/>
            <person name="Xu W."/>
            <person name="Wang J."/>
            <person name="Lu Y."/>
            <person name="Du Q."/>
            <person name="Sun Z."/>
        </authorList>
    </citation>
    <scope>NUCLEOTIDE SEQUENCE [LARGE SCALE GENOMIC DNA]</scope>
    <source>
        <strain evidence="10 11">D1-5</strain>
    </source>
</reference>
<evidence type="ECO:0000259" key="9">
    <source>
        <dbReference type="PROSITE" id="PS50048"/>
    </source>
</evidence>
<dbReference type="Proteomes" id="UP000030106">
    <property type="component" value="Unassembled WGS sequence"/>
</dbReference>
<keyword evidence="3" id="KW-0862">Zinc</keyword>
<dbReference type="SUPFAM" id="SSF57701">
    <property type="entry name" value="Zn2/Cys6 DNA-binding domain"/>
    <property type="match status" value="1"/>
</dbReference>
<protein>
    <submittedName>
        <fullName evidence="10">Conidial development protein fluffy</fullName>
    </submittedName>
</protein>
<name>A0A0A2VK77_BEABA</name>
<keyword evidence="4" id="KW-0805">Transcription regulation</keyword>
<evidence type="ECO:0000313" key="11">
    <source>
        <dbReference type="Proteomes" id="UP000030106"/>
    </source>
</evidence>
<dbReference type="STRING" id="1245745.A0A0A2VK77"/>
<dbReference type="OrthoDB" id="5239226at2759"/>
<evidence type="ECO:0000313" key="10">
    <source>
        <dbReference type="EMBL" id="KGQ06697.1"/>
    </source>
</evidence>
<feature type="domain" description="Zn(2)-C6 fungal-type" evidence="9">
    <location>
        <begin position="10"/>
        <end position="39"/>
    </location>
</feature>
<keyword evidence="6" id="KW-0804">Transcription</keyword>
<evidence type="ECO:0000256" key="2">
    <source>
        <dbReference type="ARBA" id="ARBA00022723"/>
    </source>
</evidence>